<feature type="domain" description="HMA" evidence="3">
    <location>
        <begin position="4"/>
        <end position="69"/>
    </location>
</feature>
<name>A0A1G9Y2W8_ALLAB</name>
<protein>
    <submittedName>
        <fullName evidence="4">Copper ion binding protein</fullName>
    </submittedName>
</protein>
<dbReference type="InterPro" id="IPR006121">
    <property type="entry name" value="HMA_dom"/>
</dbReference>
<gene>
    <name evidence="4" type="ORF">SAMN04489726_4535</name>
</gene>
<dbReference type="InterPro" id="IPR000428">
    <property type="entry name" value="Cu-bd"/>
</dbReference>
<evidence type="ECO:0000256" key="1">
    <source>
        <dbReference type="ARBA" id="ARBA00022723"/>
    </source>
</evidence>
<reference evidence="4 5" key="1">
    <citation type="submission" date="2016-10" db="EMBL/GenBank/DDBJ databases">
        <authorList>
            <person name="de Groot N.N."/>
        </authorList>
    </citation>
    <scope>NUCLEOTIDE SEQUENCE [LARGE SCALE GENOMIC DNA]</scope>
    <source>
        <strain evidence="4 5">DSM 44149</strain>
    </source>
</reference>
<sequence length="69" mass="6906">MSTISETYTVTGMTCGHCVASVTEEVGAIDGVTNVAVDLPTGAVTVTSTKPVSVDAVRAAVDEAGYSLV</sequence>
<dbReference type="Pfam" id="PF00403">
    <property type="entry name" value="HMA"/>
    <property type="match status" value="1"/>
</dbReference>
<dbReference type="PRINTS" id="PR00944">
    <property type="entry name" value="CUEXPORT"/>
</dbReference>
<dbReference type="Proteomes" id="UP000183376">
    <property type="component" value="Chromosome I"/>
</dbReference>
<dbReference type="Gene3D" id="3.30.70.100">
    <property type="match status" value="1"/>
</dbReference>
<proteinExistence type="predicted"/>
<dbReference type="OrthoDB" id="9813965at2"/>
<dbReference type="CDD" id="cd00371">
    <property type="entry name" value="HMA"/>
    <property type="match status" value="1"/>
</dbReference>
<dbReference type="GO" id="GO:0005507">
    <property type="term" value="F:copper ion binding"/>
    <property type="evidence" value="ECO:0007669"/>
    <property type="project" value="InterPro"/>
</dbReference>
<evidence type="ECO:0000313" key="5">
    <source>
        <dbReference type="Proteomes" id="UP000183376"/>
    </source>
</evidence>
<dbReference type="STRING" id="211114.SAMN04489726_4535"/>
<dbReference type="InterPro" id="IPR017969">
    <property type="entry name" value="Heavy-metal-associated_CS"/>
</dbReference>
<dbReference type="AlphaFoldDB" id="A0A1G9Y2W8"/>
<dbReference type="SUPFAM" id="SSF55008">
    <property type="entry name" value="HMA, heavy metal-associated domain"/>
    <property type="match status" value="1"/>
</dbReference>
<organism evidence="4 5">
    <name type="scientific">Allokutzneria albata</name>
    <name type="common">Kibdelosporangium albatum</name>
    <dbReference type="NCBI Taxonomy" id="211114"/>
    <lineage>
        <taxon>Bacteria</taxon>
        <taxon>Bacillati</taxon>
        <taxon>Actinomycetota</taxon>
        <taxon>Actinomycetes</taxon>
        <taxon>Pseudonocardiales</taxon>
        <taxon>Pseudonocardiaceae</taxon>
        <taxon>Allokutzneria</taxon>
    </lineage>
</organism>
<dbReference type="GO" id="GO:0006825">
    <property type="term" value="P:copper ion transport"/>
    <property type="evidence" value="ECO:0007669"/>
    <property type="project" value="InterPro"/>
</dbReference>
<dbReference type="eggNOG" id="COG2608">
    <property type="taxonomic scope" value="Bacteria"/>
</dbReference>
<keyword evidence="1" id="KW-0479">Metal-binding</keyword>
<dbReference type="EMBL" id="LT629701">
    <property type="protein sequence ID" value="SDN02813.1"/>
    <property type="molecule type" value="Genomic_DNA"/>
</dbReference>
<keyword evidence="2" id="KW-0186">Copper</keyword>
<dbReference type="RefSeq" id="WP_030428797.1">
    <property type="nucleotide sequence ID" value="NZ_JOEF01000005.1"/>
</dbReference>
<dbReference type="NCBIfam" id="TIGR00003">
    <property type="entry name" value="copper ion binding protein"/>
    <property type="match status" value="1"/>
</dbReference>
<dbReference type="PROSITE" id="PS50846">
    <property type="entry name" value="HMA_2"/>
    <property type="match status" value="1"/>
</dbReference>
<keyword evidence="5" id="KW-1185">Reference proteome</keyword>
<dbReference type="PROSITE" id="PS01047">
    <property type="entry name" value="HMA_1"/>
    <property type="match status" value="1"/>
</dbReference>
<evidence type="ECO:0000259" key="3">
    <source>
        <dbReference type="PROSITE" id="PS50846"/>
    </source>
</evidence>
<accession>A0A1G9Y2W8</accession>
<dbReference type="InterPro" id="IPR036163">
    <property type="entry name" value="HMA_dom_sf"/>
</dbReference>
<evidence type="ECO:0000313" key="4">
    <source>
        <dbReference type="EMBL" id="SDN02813.1"/>
    </source>
</evidence>
<dbReference type="InterPro" id="IPR006122">
    <property type="entry name" value="HMA_Cu_ion-bd"/>
</dbReference>
<evidence type="ECO:0000256" key="2">
    <source>
        <dbReference type="ARBA" id="ARBA00023008"/>
    </source>
</evidence>